<dbReference type="InterPro" id="IPR052254">
    <property type="entry name" value="CUL4-DDB1_E3_ligase_receptor"/>
</dbReference>
<dbReference type="InterPro" id="IPR015943">
    <property type="entry name" value="WD40/YVTN_repeat-like_dom_sf"/>
</dbReference>
<dbReference type="Proteomes" id="UP000053573">
    <property type="component" value="Unassembled WGS sequence"/>
</dbReference>
<proteinExistence type="predicted"/>
<evidence type="ECO:0000313" key="4">
    <source>
        <dbReference type="EMBL" id="KLJ13007.1"/>
    </source>
</evidence>
<dbReference type="PANTHER" id="PTHR44472:SF1">
    <property type="entry name" value="DDB1 AND CUL4 ASSOCIATED FACTOR 4"/>
    <property type="match status" value="1"/>
</dbReference>
<keyword evidence="2" id="KW-0677">Repeat</keyword>
<protein>
    <recommendedName>
        <fullName evidence="6">Myocyte-specific enhancer factor 2d</fullName>
    </recommendedName>
</protein>
<keyword evidence="5" id="KW-1185">Reference proteome</keyword>
<feature type="region of interest" description="Disordered" evidence="3">
    <location>
        <begin position="27"/>
        <end position="46"/>
    </location>
</feature>
<dbReference type="SUPFAM" id="SSF50978">
    <property type="entry name" value="WD40 repeat-like"/>
    <property type="match status" value="1"/>
</dbReference>
<dbReference type="InterPro" id="IPR036322">
    <property type="entry name" value="WD40_repeat_dom_sf"/>
</dbReference>
<gene>
    <name evidence="4" type="ORF">EMPG_12033</name>
</gene>
<evidence type="ECO:0000256" key="1">
    <source>
        <dbReference type="ARBA" id="ARBA00022574"/>
    </source>
</evidence>
<sequence length="501" mass="56575">MDSAPRAIPGYYYDAEKKKYFKVQANHAAPSGSKYTRDDIRKRKETSLKRKRIEEHSRRLSTETIKRSNLLHCPLGGKLLQREFGTLPSSRSFVSEHRAAACARLLSRNRLVDVTSYDARFPVSRFARDPWSGNLLVAINTASNYNLLSYLPKKRSRPWQYRLHQRQCNRAMVGYDWVTSLSISPTGWLLVSSSNPSGESVHVSTSRLTNPLDDWPASQYVLDTATTFCYPGSMVWCSAPCPSATESIFVVGKSSDLLFITGIDSQWNTQTVRMRNTADIMAVEWLTPRVVMAGMTNSLVQFYDLRSQDTATRLQHPHGVYKIRKVDEWRIVVAGAKKNLHMYDLRYGPSGITTRPQPNKLSHISTEPYLTFHGYENDHISHDELDISPETGLLACSSPSNMIQLFSLNTGKLIMPPPLIPSPPSSLPSTRIQPQARQRRATDVFSPNRRDVPITHYRYPDKITCLRFENLTEVPTANGAGNTGKPSLLVSAGPIVEEWRM</sequence>
<dbReference type="AlphaFoldDB" id="A0A0H1BPQ2"/>
<dbReference type="PANTHER" id="PTHR44472">
    <property type="entry name" value="DDB1- AND CUL4-ASSOCIATED FACTOR 4-RELATED"/>
    <property type="match status" value="1"/>
</dbReference>
<keyword evidence="1" id="KW-0853">WD repeat</keyword>
<feature type="region of interest" description="Disordered" evidence="3">
    <location>
        <begin position="424"/>
        <end position="443"/>
    </location>
</feature>
<accession>A0A0H1BPQ2</accession>
<reference evidence="5" key="1">
    <citation type="journal article" date="2015" name="PLoS Genet.">
        <title>The dynamic genome and transcriptome of the human fungal pathogen Blastomyces and close relative Emmonsia.</title>
        <authorList>
            <person name="Munoz J.F."/>
            <person name="Gauthier G.M."/>
            <person name="Desjardins C.A."/>
            <person name="Gallo J.E."/>
            <person name="Holder J."/>
            <person name="Sullivan T.D."/>
            <person name="Marty A.J."/>
            <person name="Carmen J.C."/>
            <person name="Chen Z."/>
            <person name="Ding L."/>
            <person name="Gujja S."/>
            <person name="Magrini V."/>
            <person name="Misas E."/>
            <person name="Mitreva M."/>
            <person name="Priest M."/>
            <person name="Saif S."/>
            <person name="Whiston E.A."/>
            <person name="Young S."/>
            <person name="Zeng Q."/>
            <person name="Goldman W.E."/>
            <person name="Mardis E.R."/>
            <person name="Taylor J.W."/>
            <person name="McEwen J.G."/>
            <person name="Clay O.K."/>
            <person name="Klein B.S."/>
            <person name="Cuomo C.A."/>
        </authorList>
    </citation>
    <scope>NUCLEOTIDE SEQUENCE [LARGE SCALE GENOMIC DNA]</scope>
    <source>
        <strain evidence="5">UAMH 139</strain>
    </source>
</reference>
<feature type="compositionally biased region" description="Basic and acidic residues" evidence="3">
    <location>
        <begin position="35"/>
        <end position="46"/>
    </location>
</feature>
<dbReference type="EMBL" id="LDEV01000561">
    <property type="protein sequence ID" value="KLJ13007.1"/>
    <property type="molecule type" value="Genomic_DNA"/>
</dbReference>
<dbReference type="Gene3D" id="2.130.10.10">
    <property type="entry name" value="YVTN repeat-like/Quinoprotein amine dehydrogenase"/>
    <property type="match status" value="1"/>
</dbReference>
<evidence type="ECO:0000256" key="2">
    <source>
        <dbReference type="ARBA" id="ARBA00022737"/>
    </source>
</evidence>
<evidence type="ECO:0000256" key="3">
    <source>
        <dbReference type="SAM" id="MobiDB-lite"/>
    </source>
</evidence>
<organism evidence="4 5">
    <name type="scientific">Blastomyces silverae</name>
    <dbReference type="NCBI Taxonomy" id="2060906"/>
    <lineage>
        <taxon>Eukaryota</taxon>
        <taxon>Fungi</taxon>
        <taxon>Dikarya</taxon>
        <taxon>Ascomycota</taxon>
        <taxon>Pezizomycotina</taxon>
        <taxon>Eurotiomycetes</taxon>
        <taxon>Eurotiomycetidae</taxon>
        <taxon>Onygenales</taxon>
        <taxon>Ajellomycetaceae</taxon>
        <taxon>Blastomyces</taxon>
    </lineage>
</organism>
<evidence type="ECO:0008006" key="6">
    <source>
        <dbReference type="Google" id="ProtNLM"/>
    </source>
</evidence>
<evidence type="ECO:0000313" key="5">
    <source>
        <dbReference type="Proteomes" id="UP000053573"/>
    </source>
</evidence>
<dbReference type="GO" id="GO:0080008">
    <property type="term" value="C:Cul4-RING E3 ubiquitin ligase complex"/>
    <property type="evidence" value="ECO:0007669"/>
    <property type="project" value="TreeGrafter"/>
</dbReference>
<dbReference type="OrthoDB" id="128867at2759"/>
<comment type="caution">
    <text evidence="4">The sequence shown here is derived from an EMBL/GenBank/DDBJ whole genome shotgun (WGS) entry which is preliminary data.</text>
</comment>
<name>A0A0H1BPQ2_9EURO</name>
<dbReference type="STRING" id="2060906.A0A0H1BPQ2"/>